<gene>
    <name evidence="1" type="ORF">R77564_03944</name>
</gene>
<proteinExistence type="predicted"/>
<organism evidence="1 2">
    <name type="scientific">Ralstonia flatus</name>
    <dbReference type="NCBI Taxonomy" id="3058601"/>
    <lineage>
        <taxon>Bacteria</taxon>
        <taxon>Pseudomonadati</taxon>
        <taxon>Pseudomonadota</taxon>
        <taxon>Betaproteobacteria</taxon>
        <taxon>Burkholderiales</taxon>
        <taxon>Burkholderiaceae</taxon>
        <taxon>Ralstonia</taxon>
    </lineage>
</organism>
<dbReference type="Proteomes" id="UP001189792">
    <property type="component" value="Unassembled WGS sequence"/>
</dbReference>
<accession>A0ABN9KI78</accession>
<reference evidence="1 2" key="1">
    <citation type="submission" date="2023-07" db="EMBL/GenBank/DDBJ databases">
        <authorList>
            <person name="Peeters C."/>
        </authorList>
    </citation>
    <scope>NUCLEOTIDE SEQUENCE [LARGE SCALE GENOMIC DNA]</scope>
    <source>
        <strain evidence="1 2">LMG 32965</strain>
    </source>
</reference>
<evidence type="ECO:0000313" key="1">
    <source>
        <dbReference type="EMBL" id="CAJ0895971.1"/>
    </source>
</evidence>
<sequence length="140" mass="15601">MERSTNTQQMKPWQRRGYVALIATITALLLTYCAVRHLSFASSNLPEQQHFTVHVDRGKAPWERPVFAIREGVPAHINVQSKEPGVLMVHEIPGAFAACAAGTQQSLDIVPIGITGRFSLHFHTQTGEQLELATLEIYPR</sequence>
<protein>
    <recommendedName>
        <fullName evidence="3">EfeO-type cupredoxin-like domain-containing protein</fullName>
    </recommendedName>
</protein>
<keyword evidence="2" id="KW-1185">Reference proteome</keyword>
<dbReference type="EMBL" id="CAUDLI010000009">
    <property type="protein sequence ID" value="CAJ0895971.1"/>
    <property type="molecule type" value="Genomic_DNA"/>
</dbReference>
<dbReference type="RefSeq" id="WP_316887380.1">
    <property type="nucleotide sequence ID" value="NZ_CAUDLI010000009.1"/>
</dbReference>
<evidence type="ECO:0000313" key="2">
    <source>
        <dbReference type="Proteomes" id="UP001189792"/>
    </source>
</evidence>
<evidence type="ECO:0008006" key="3">
    <source>
        <dbReference type="Google" id="ProtNLM"/>
    </source>
</evidence>
<name>A0ABN9KI78_9RALS</name>
<comment type="caution">
    <text evidence="1">The sequence shown here is derived from an EMBL/GenBank/DDBJ whole genome shotgun (WGS) entry which is preliminary data.</text>
</comment>